<dbReference type="Gene3D" id="3.30.70.330">
    <property type="match status" value="1"/>
</dbReference>
<dbReference type="AlphaFoldDB" id="A0A091E0Y3"/>
<evidence type="ECO:0000313" key="5">
    <source>
        <dbReference type="EMBL" id="KFO37012.1"/>
    </source>
</evidence>
<evidence type="ECO:0000259" key="4">
    <source>
        <dbReference type="Pfam" id="PF03939"/>
    </source>
</evidence>
<keyword evidence="3" id="KW-0687">Ribonucleoprotein</keyword>
<dbReference type="Proteomes" id="UP000028990">
    <property type="component" value="Unassembled WGS sequence"/>
</dbReference>
<dbReference type="GO" id="GO:0044391">
    <property type="term" value="C:ribosomal subunit"/>
    <property type="evidence" value="ECO:0007669"/>
    <property type="project" value="UniProtKB-ARBA"/>
</dbReference>
<gene>
    <name evidence="5" type="ORF">H920_01659</name>
</gene>
<organism evidence="5 6">
    <name type="scientific">Fukomys damarensis</name>
    <name type="common">Damaraland mole rat</name>
    <name type="synonym">Cryptomys damarensis</name>
    <dbReference type="NCBI Taxonomy" id="885580"/>
    <lineage>
        <taxon>Eukaryota</taxon>
        <taxon>Metazoa</taxon>
        <taxon>Chordata</taxon>
        <taxon>Craniata</taxon>
        <taxon>Vertebrata</taxon>
        <taxon>Euteleostomi</taxon>
        <taxon>Mammalia</taxon>
        <taxon>Eutheria</taxon>
        <taxon>Euarchontoglires</taxon>
        <taxon>Glires</taxon>
        <taxon>Rodentia</taxon>
        <taxon>Hystricomorpha</taxon>
        <taxon>Bathyergidae</taxon>
        <taxon>Fukomys</taxon>
    </lineage>
</organism>
<keyword evidence="2 5" id="KW-0689">Ribosomal protein</keyword>
<keyword evidence="6" id="KW-1185">Reference proteome</keyword>
<evidence type="ECO:0000256" key="1">
    <source>
        <dbReference type="ARBA" id="ARBA00006700"/>
    </source>
</evidence>
<dbReference type="InterPro" id="IPR012678">
    <property type="entry name" value="Ribosomal_uL23/eL15/eS24_sf"/>
</dbReference>
<comment type="similarity">
    <text evidence="1">Belongs to the universal ribosomal protein uL23 family.</text>
</comment>
<protein>
    <submittedName>
        <fullName evidence="5">60S ribosomal protein L23a</fullName>
    </submittedName>
</protein>
<dbReference type="InterPro" id="IPR012677">
    <property type="entry name" value="Nucleotide-bd_a/b_plait_sf"/>
</dbReference>
<dbReference type="EMBL" id="KN121161">
    <property type="protein sequence ID" value="KFO37012.1"/>
    <property type="molecule type" value="Genomic_DNA"/>
</dbReference>
<dbReference type="InterPro" id="IPR013025">
    <property type="entry name" value="Ribosomal_uL23-like"/>
</dbReference>
<sequence length="135" mass="15002">MVPKEKGEAPAPPKAEAKVKAVKAKKAVLRGIHSHKKKICTSPTFHSPKTGRLWWPKYPRESSPRRNKLDHCAIIKFPQPESAVQKTEGNNTPVFTVGGEASRRQIKRAVKELCDVAMAKVNTPVRPAAEKKVYV</sequence>
<proteinExistence type="inferred from homology"/>
<evidence type="ECO:0000313" key="6">
    <source>
        <dbReference type="Proteomes" id="UP000028990"/>
    </source>
</evidence>
<evidence type="ECO:0000256" key="3">
    <source>
        <dbReference type="ARBA" id="ARBA00023274"/>
    </source>
</evidence>
<accession>A0A091E0Y3</accession>
<reference evidence="5 6" key="1">
    <citation type="submission" date="2013-11" db="EMBL/GenBank/DDBJ databases">
        <title>The Damaraland mole rat (Fukomys damarensis) genome and evolution of African mole rats.</title>
        <authorList>
            <person name="Gladyshev V.N."/>
            <person name="Fang X."/>
        </authorList>
    </citation>
    <scope>NUCLEOTIDE SEQUENCE [LARGE SCALE GENOMIC DNA]</scope>
    <source>
        <tissue evidence="5">Liver</tissue>
    </source>
</reference>
<dbReference type="GO" id="GO:0006412">
    <property type="term" value="P:translation"/>
    <property type="evidence" value="ECO:0007669"/>
    <property type="project" value="InterPro"/>
</dbReference>
<dbReference type="GO" id="GO:0003735">
    <property type="term" value="F:structural constituent of ribosome"/>
    <property type="evidence" value="ECO:0007669"/>
    <property type="project" value="InterPro"/>
</dbReference>
<name>A0A091E0Y3_FUKDA</name>
<dbReference type="GO" id="GO:0022626">
    <property type="term" value="C:cytosolic ribosome"/>
    <property type="evidence" value="ECO:0007669"/>
    <property type="project" value="UniProtKB-ARBA"/>
</dbReference>
<dbReference type="InterPro" id="IPR005633">
    <property type="entry name" value="Ribosomal_uL23_N"/>
</dbReference>
<feature type="domain" description="Large ribosomal subunit protein uL23 N-terminal" evidence="4">
    <location>
        <begin position="17"/>
        <end position="65"/>
    </location>
</feature>
<evidence type="ECO:0000256" key="2">
    <source>
        <dbReference type="ARBA" id="ARBA00022980"/>
    </source>
</evidence>
<dbReference type="PANTHER" id="PTHR11620">
    <property type="entry name" value="60S RIBOSOMAL PROTEIN L23A"/>
    <property type="match status" value="1"/>
</dbReference>
<dbReference type="Pfam" id="PF03939">
    <property type="entry name" value="Ribosomal_L23eN"/>
    <property type="match status" value="1"/>
</dbReference>
<dbReference type="SUPFAM" id="SSF54189">
    <property type="entry name" value="Ribosomal proteins S24e, L23 and L15e"/>
    <property type="match status" value="1"/>
</dbReference>